<keyword evidence="6" id="KW-0805">Transcription regulation</keyword>
<keyword evidence="2" id="KW-0479">Metal-binding</keyword>
<feature type="region of interest" description="Disordered" evidence="10">
    <location>
        <begin position="454"/>
        <end position="476"/>
    </location>
</feature>
<dbReference type="InterPro" id="IPR013087">
    <property type="entry name" value="Znf_C2H2_type"/>
</dbReference>
<keyword evidence="3" id="KW-0677">Repeat</keyword>
<dbReference type="PANTHER" id="PTHR19818">
    <property type="entry name" value="ZINC FINGER PROTEIN ZIC AND GLI"/>
    <property type="match status" value="1"/>
</dbReference>
<comment type="similarity">
    <text evidence="1">Belongs to the krueppel C2H2-type zinc-finger protein family.</text>
</comment>
<organism evidence="12 13">
    <name type="scientific">Testicularia cyperi</name>
    <dbReference type="NCBI Taxonomy" id="1882483"/>
    <lineage>
        <taxon>Eukaryota</taxon>
        <taxon>Fungi</taxon>
        <taxon>Dikarya</taxon>
        <taxon>Basidiomycota</taxon>
        <taxon>Ustilaginomycotina</taxon>
        <taxon>Ustilaginomycetes</taxon>
        <taxon>Ustilaginales</taxon>
        <taxon>Anthracoideaceae</taxon>
        <taxon>Testicularia</taxon>
    </lineage>
</organism>
<accession>A0A317XXD5</accession>
<name>A0A317XXD5_9BASI</name>
<feature type="compositionally biased region" description="Basic residues" evidence="10">
    <location>
        <begin position="915"/>
        <end position="926"/>
    </location>
</feature>
<feature type="compositionally biased region" description="Polar residues" evidence="10">
    <location>
        <begin position="423"/>
        <end position="438"/>
    </location>
</feature>
<proteinExistence type="inferred from homology"/>
<protein>
    <recommendedName>
        <fullName evidence="11">C2H2-type domain-containing protein</fullName>
    </recommendedName>
</protein>
<dbReference type="SUPFAM" id="SSF57667">
    <property type="entry name" value="beta-beta-alpha zinc fingers"/>
    <property type="match status" value="5"/>
</dbReference>
<dbReference type="InterPro" id="IPR048420">
    <property type="entry name" value="Zap1-like_Znf1"/>
</dbReference>
<keyword evidence="8" id="KW-0804">Transcription</keyword>
<evidence type="ECO:0000256" key="10">
    <source>
        <dbReference type="SAM" id="MobiDB-lite"/>
    </source>
</evidence>
<feature type="region of interest" description="Disordered" evidence="10">
    <location>
        <begin position="128"/>
        <end position="150"/>
    </location>
</feature>
<feature type="compositionally biased region" description="Polar residues" evidence="10">
    <location>
        <begin position="128"/>
        <end position="148"/>
    </location>
</feature>
<feature type="region of interest" description="Disordered" evidence="10">
    <location>
        <begin position="698"/>
        <end position="721"/>
    </location>
</feature>
<dbReference type="GO" id="GO:0008270">
    <property type="term" value="F:zinc ion binding"/>
    <property type="evidence" value="ECO:0007669"/>
    <property type="project" value="UniProtKB-KW"/>
</dbReference>
<evidence type="ECO:0000256" key="8">
    <source>
        <dbReference type="ARBA" id="ARBA00023163"/>
    </source>
</evidence>
<feature type="domain" description="C2H2-type" evidence="11">
    <location>
        <begin position="838"/>
        <end position="867"/>
    </location>
</feature>
<dbReference type="InterPro" id="IPR050329">
    <property type="entry name" value="GLI_C2H2-zinc-finger"/>
</dbReference>
<evidence type="ECO:0000256" key="7">
    <source>
        <dbReference type="ARBA" id="ARBA00023125"/>
    </source>
</evidence>
<dbReference type="GO" id="GO:0045944">
    <property type="term" value="P:positive regulation of transcription by RNA polymerase II"/>
    <property type="evidence" value="ECO:0007669"/>
    <property type="project" value="UniProtKB-ARBA"/>
</dbReference>
<dbReference type="AlphaFoldDB" id="A0A317XXD5"/>
<evidence type="ECO:0000259" key="11">
    <source>
        <dbReference type="PROSITE" id="PS50157"/>
    </source>
</evidence>
<dbReference type="GO" id="GO:0005634">
    <property type="term" value="C:nucleus"/>
    <property type="evidence" value="ECO:0007669"/>
    <property type="project" value="TreeGrafter"/>
</dbReference>
<keyword evidence="5" id="KW-0862">Zinc</keyword>
<dbReference type="InParanoid" id="A0A317XXD5"/>
<evidence type="ECO:0000256" key="9">
    <source>
        <dbReference type="PROSITE-ProRule" id="PRU00042"/>
    </source>
</evidence>
<feature type="domain" description="C2H2-type" evidence="11">
    <location>
        <begin position="868"/>
        <end position="897"/>
    </location>
</feature>
<dbReference type="GO" id="GO:0000981">
    <property type="term" value="F:DNA-binding transcription factor activity, RNA polymerase II-specific"/>
    <property type="evidence" value="ECO:0007669"/>
    <property type="project" value="UniProtKB-ARBA"/>
</dbReference>
<feature type="region of interest" description="Disordered" evidence="10">
    <location>
        <begin position="1"/>
        <end position="65"/>
    </location>
</feature>
<feature type="compositionally biased region" description="Low complexity" evidence="10">
    <location>
        <begin position="21"/>
        <end position="34"/>
    </location>
</feature>
<reference evidence="12 13" key="1">
    <citation type="journal article" date="2018" name="Mol. Biol. Evol.">
        <title>Broad Genomic Sampling Reveals a Smut Pathogenic Ancestry of the Fungal Clade Ustilaginomycotina.</title>
        <authorList>
            <person name="Kijpornyongpan T."/>
            <person name="Mondo S.J."/>
            <person name="Barry K."/>
            <person name="Sandor L."/>
            <person name="Lee J."/>
            <person name="Lipzen A."/>
            <person name="Pangilinan J."/>
            <person name="LaButti K."/>
            <person name="Hainaut M."/>
            <person name="Henrissat B."/>
            <person name="Grigoriev I.V."/>
            <person name="Spatafora J.W."/>
            <person name="Aime M.C."/>
        </authorList>
    </citation>
    <scope>NUCLEOTIDE SEQUENCE [LARGE SCALE GENOMIC DNA]</scope>
    <source>
        <strain evidence="12 13">MCA 3645</strain>
    </source>
</reference>
<feature type="region of interest" description="Disordered" evidence="10">
    <location>
        <begin position="355"/>
        <end position="438"/>
    </location>
</feature>
<feature type="compositionally biased region" description="Polar residues" evidence="10">
    <location>
        <begin position="372"/>
        <end position="382"/>
    </location>
</feature>
<dbReference type="OrthoDB" id="3437960at2759"/>
<feature type="compositionally biased region" description="Polar residues" evidence="10">
    <location>
        <begin position="1"/>
        <end position="11"/>
    </location>
</feature>
<dbReference type="PANTHER" id="PTHR19818:SF139">
    <property type="entry name" value="PAIR-RULE PROTEIN ODD-PAIRED"/>
    <property type="match status" value="1"/>
</dbReference>
<feature type="domain" description="C2H2-type" evidence="11">
    <location>
        <begin position="742"/>
        <end position="772"/>
    </location>
</feature>
<dbReference type="SMART" id="SM00355">
    <property type="entry name" value="ZnF_C2H2"/>
    <property type="match status" value="7"/>
</dbReference>
<evidence type="ECO:0000256" key="5">
    <source>
        <dbReference type="ARBA" id="ARBA00022833"/>
    </source>
</evidence>
<sequence length="936" mass="100774">MTMSLSDSPPTSALARPLRNSSSSDPIPSALSASKNKQNSKPHRPAGWSTVSTDPSIVPSRQCHTSSPRHLVDILAVSEYPGRSGRLCVMSGDRPLDVLADFELLSSHDVKSTDTLISHEHGNYKSSVSTVATPASPFSNRSRISSPKSAKKEAHTASPTCLDVLCCDNDHTRPSTPCPAVAECTDCHSTRMSSPCSDAHHISSACTEPVCAAASTSASAACAAAVSCCDATDCTDAPASPCTAPVCGVVSPCSATSATCCTDDRCEADAVADHLNGAISICDGIIDNSVSCDSAKSHDRTECPDCRGSVSAGQASQHGRLYSSFQELLDCCCCSMPPMADQCCVGDESLHGHIHHRHHDSHHHDTQPVPPQASTQSISASTEIPPPPAMDTPSSSVVSVASRPTPVDLEVNRSRSSTASTALTPQNMQNLSHSRSPSLANHLAGDVRLSTLSQSKTTQHLQTSDPQQIQHESPSSSSWYDTLGGFECWNDCRFQQPHLHSVQGLCLPPALTLCDSSICSSATPHVHWSHTHSGTKPSHTAVPSQDERRQVCQWAGCNERFWTVQELVAHVNHSHLAGKTSTDNASVEGVAFDNHHKGQSLEFGSSGSPQTHISQQSVQSLPCQWNDCHQVPLSTPIAELADGIHSNGWLTDSQLNDKFSLAMLQHLLHDHLNQGNVGSLPLVKETTGPDLVALFGPTGSETPKGASPHLQRPQKMGNDDTAPLFKRRRCDSCSGGEEDDALRCRWEGCSESFSNHSALTEHITKAHVGSGKNEYECRWAGCVRNAEGKKFSQKQKVLRHIQTHTGDRPHKCMLCGKRFSEPNTLAQHMRTHTQEKPYVCDYPGCGKAFSVAGSLTIHKRIHTGAKPFVCSFPGCGKAFAESSNLTKHMRTHTGDKPFECKECGKRFSRPDQASRHRKTHERKRQRNLVAAEVGSE</sequence>
<feature type="domain" description="C2H2-type" evidence="11">
    <location>
        <begin position="775"/>
        <end position="809"/>
    </location>
</feature>
<dbReference type="PROSITE" id="PS50157">
    <property type="entry name" value="ZINC_FINGER_C2H2_2"/>
    <property type="match status" value="6"/>
</dbReference>
<evidence type="ECO:0000256" key="2">
    <source>
        <dbReference type="ARBA" id="ARBA00022723"/>
    </source>
</evidence>
<keyword evidence="13" id="KW-1185">Reference proteome</keyword>
<gene>
    <name evidence="12" type="ORF">BCV70DRAFT_5636</name>
</gene>
<dbReference type="Pfam" id="PF00096">
    <property type="entry name" value="zf-C2H2"/>
    <property type="match status" value="4"/>
</dbReference>
<dbReference type="FunFam" id="3.30.160.60:FF:000624">
    <property type="entry name" value="zinc finger protein 697"/>
    <property type="match status" value="1"/>
</dbReference>
<feature type="domain" description="C2H2-type" evidence="11">
    <location>
        <begin position="810"/>
        <end position="837"/>
    </location>
</feature>
<dbReference type="InterPro" id="IPR036236">
    <property type="entry name" value="Znf_C2H2_sf"/>
</dbReference>
<dbReference type="STRING" id="1882483.A0A317XXD5"/>
<evidence type="ECO:0000256" key="3">
    <source>
        <dbReference type="ARBA" id="ARBA00022737"/>
    </source>
</evidence>
<keyword evidence="7" id="KW-0238">DNA-binding</keyword>
<evidence type="ECO:0000313" key="12">
    <source>
        <dbReference type="EMBL" id="PWZ02762.1"/>
    </source>
</evidence>
<dbReference type="GO" id="GO:0000978">
    <property type="term" value="F:RNA polymerase II cis-regulatory region sequence-specific DNA binding"/>
    <property type="evidence" value="ECO:0007669"/>
    <property type="project" value="TreeGrafter"/>
</dbReference>
<feature type="region of interest" description="Disordered" evidence="10">
    <location>
        <begin position="907"/>
        <end position="936"/>
    </location>
</feature>
<dbReference type="PROSITE" id="PS00028">
    <property type="entry name" value="ZINC_FINGER_C2H2_1"/>
    <property type="match status" value="6"/>
</dbReference>
<keyword evidence="4 9" id="KW-0863">Zinc-finger</keyword>
<evidence type="ECO:0000256" key="4">
    <source>
        <dbReference type="ARBA" id="ARBA00022771"/>
    </source>
</evidence>
<dbReference type="EMBL" id="KZ819188">
    <property type="protein sequence ID" value="PWZ02762.1"/>
    <property type="molecule type" value="Genomic_DNA"/>
</dbReference>
<dbReference type="Pfam" id="PF21816">
    <property type="entry name" value="Zap1_zf1"/>
    <property type="match status" value="1"/>
</dbReference>
<dbReference type="Proteomes" id="UP000246740">
    <property type="component" value="Unassembled WGS sequence"/>
</dbReference>
<evidence type="ECO:0000313" key="13">
    <source>
        <dbReference type="Proteomes" id="UP000246740"/>
    </source>
</evidence>
<evidence type="ECO:0000256" key="1">
    <source>
        <dbReference type="ARBA" id="ARBA00006991"/>
    </source>
</evidence>
<feature type="domain" description="C2H2-type" evidence="11">
    <location>
        <begin position="898"/>
        <end position="925"/>
    </location>
</feature>
<dbReference type="Gene3D" id="3.30.160.60">
    <property type="entry name" value="Classic Zinc Finger"/>
    <property type="match status" value="7"/>
</dbReference>
<evidence type="ECO:0000256" key="6">
    <source>
        <dbReference type="ARBA" id="ARBA00023015"/>
    </source>
</evidence>
<dbReference type="FunFam" id="3.30.160.60:FF:002737">
    <property type="entry name" value="AGAP008430-PA"/>
    <property type="match status" value="1"/>
</dbReference>
<dbReference type="FunFam" id="3.30.160.60:FF:000125">
    <property type="entry name" value="Putative zinc finger protein 143"/>
    <property type="match status" value="2"/>
</dbReference>